<sequence>MTLSYSKFASLKTTETKVFLVWVFTLISSVTAAFVAPLNHVVPSGNSVTAPVHIVKSTSSRTASRINAYPTRGGVATLETKELAPIKEGWSSNSVLTHSYLDNNHAENQKEISTLVKEFENCHGQVLLDKLQGLAVLHRSSTPKDASKFKIAARALFLTALSNKSQQKDIFQFFLEATGPVFGSLSTVDKVEHFDNLGSRQLARETCRSLAKASIELKNYYISHLQSEIDKVLRHEITSNSLKDLIRPIVQTSAVGFLSKLRLNLYQTARKKLYCNDIFIVRLRLLLAYGKSCIELGPDSWKSDEVKDVFNILKNLLKMEGLPLEKQIATNRTKEALLQFARTEKQRSLFL</sequence>
<comment type="caution">
    <text evidence="1">The sequence shown here is derived from an EMBL/GenBank/DDBJ whole genome shotgun (WGS) entry which is preliminary data.</text>
</comment>
<organism evidence="1 3">
    <name type="scientific">Puccinia graminis f. sp. tritici</name>
    <dbReference type="NCBI Taxonomy" id="56615"/>
    <lineage>
        <taxon>Eukaryota</taxon>
        <taxon>Fungi</taxon>
        <taxon>Dikarya</taxon>
        <taxon>Basidiomycota</taxon>
        <taxon>Pucciniomycotina</taxon>
        <taxon>Pucciniomycetes</taxon>
        <taxon>Pucciniales</taxon>
        <taxon>Pucciniaceae</taxon>
        <taxon>Puccinia</taxon>
    </lineage>
</organism>
<dbReference type="AlphaFoldDB" id="A0A5B0N6G7"/>
<reference evidence="3 4" key="1">
    <citation type="submission" date="2019-05" db="EMBL/GenBank/DDBJ databases">
        <title>Emergence of the Ug99 lineage of the wheat stem rust pathogen through somatic hybridization.</title>
        <authorList>
            <person name="Li F."/>
            <person name="Upadhyaya N.M."/>
            <person name="Sperschneider J."/>
            <person name="Matny O."/>
            <person name="Nguyen-Phuc H."/>
            <person name="Mago R."/>
            <person name="Raley C."/>
            <person name="Miller M.E."/>
            <person name="Silverstein K.A.T."/>
            <person name="Henningsen E."/>
            <person name="Hirsch C.D."/>
            <person name="Visser B."/>
            <person name="Pretorius Z.A."/>
            <person name="Steffenson B.J."/>
            <person name="Schwessinger B."/>
            <person name="Dodds P.N."/>
            <person name="Figueroa M."/>
        </authorList>
    </citation>
    <scope>NUCLEOTIDE SEQUENCE [LARGE SCALE GENOMIC DNA]</scope>
    <source>
        <strain evidence="1">21-0</strain>
        <strain evidence="2 4">Ug99</strain>
    </source>
</reference>
<evidence type="ECO:0000313" key="3">
    <source>
        <dbReference type="Proteomes" id="UP000324748"/>
    </source>
</evidence>
<dbReference type="Proteomes" id="UP000324748">
    <property type="component" value="Unassembled WGS sequence"/>
</dbReference>
<keyword evidence="3" id="KW-1185">Reference proteome</keyword>
<accession>A0A5B0N6G7</accession>
<dbReference type="Proteomes" id="UP000325313">
    <property type="component" value="Unassembled WGS sequence"/>
</dbReference>
<dbReference type="EMBL" id="VDEP01000376">
    <property type="protein sequence ID" value="KAA1092368.1"/>
    <property type="molecule type" value="Genomic_DNA"/>
</dbReference>
<gene>
    <name evidence="1" type="ORF">PGT21_022359</name>
    <name evidence="2" type="ORF">PGTUg99_023628</name>
</gene>
<proteinExistence type="predicted"/>
<evidence type="ECO:0000313" key="2">
    <source>
        <dbReference type="EMBL" id="KAA1092368.1"/>
    </source>
</evidence>
<name>A0A5B0N6G7_PUCGR</name>
<evidence type="ECO:0000313" key="1">
    <source>
        <dbReference type="EMBL" id="KAA1084246.1"/>
    </source>
</evidence>
<dbReference type="OrthoDB" id="2497746at2759"/>
<dbReference type="EMBL" id="VSWC01000118">
    <property type="protein sequence ID" value="KAA1084246.1"/>
    <property type="molecule type" value="Genomic_DNA"/>
</dbReference>
<evidence type="ECO:0000313" key="4">
    <source>
        <dbReference type="Proteomes" id="UP000325313"/>
    </source>
</evidence>
<protein>
    <submittedName>
        <fullName evidence="1">Uncharacterized protein</fullName>
    </submittedName>
</protein>